<geneLocation type="plasmid" evidence="13 14">
    <name>unnamed1</name>
</geneLocation>
<dbReference type="PROSITE" id="PS01279">
    <property type="entry name" value="PCMT"/>
    <property type="match status" value="1"/>
</dbReference>
<dbReference type="GO" id="GO:0005737">
    <property type="term" value="C:cytoplasm"/>
    <property type="evidence" value="ECO:0007669"/>
    <property type="project" value="UniProtKB-SubCell"/>
</dbReference>
<evidence type="ECO:0000256" key="7">
    <source>
        <dbReference type="ARBA" id="ARBA00022679"/>
    </source>
</evidence>
<sequence>MTPAGEEGAAAADRLATELAYQGHLADPLVREAMARVQRHRFLPEQVWIDDDRADGGYRSVDRRTDPDLWWNSAYGNVAVVTQVEDGLPHRLDPHWITPTSSASLPSAVAQMAAAAELAPGLQVLEIGAATGYNLALISEIVGQGHAVGVEIDPALATNAGAALHAAGYQKVTVVTGDGQQGYLPGAPYDRIVSTAAVMSVPLPWLNQTRPGGMILTPFATTLCGQGMVLLRVDEGQAVGHFTLPLEFMLVRGQRRSARFDELFTDEAWAASRVHRLAVDTGFLDNRDALFALGLQLSGVHLGTKSDGRWMSSEDSWAYIEHDHVFQWGPRDLFDEAATLHDRWQKQGAPSMLRYGLTVDAAGQQPWLDTPDNHLPVLARSAAGTGTAPARRRTPCRREDAEA</sequence>
<evidence type="ECO:0000256" key="11">
    <source>
        <dbReference type="ARBA" id="ARBA00031350"/>
    </source>
</evidence>
<dbReference type="Gene3D" id="3.40.50.150">
    <property type="entry name" value="Vaccinia Virus protein VP39"/>
    <property type="match status" value="1"/>
</dbReference>
<comment type="similarity">
    <text evidence="2">Belongs to the methyltransferase superfamily. L-isoaspartyl/D-aspartyl protein methyltransferase family.</text>
</comment>
<evidence type="ECO:0000256" key="6">
    <source>
        <dbReference type="ARBA" id="ARBA00022603"/>
    </source>
</evidence>
<dbReference type="EMBL" id="CP054927">
    <property type="protein sequence ID" value="QKW47740.1"/>
    <property type="molecule type" value="Genomic_DNA"/>
</dbReference>
<organism evidence="13 14">
    <name type="scientific">Streptomyces microflavus</name>
    <name type="common">Streptomyces lipmanii</name>
    <dbReference type="NCBI Taxonomy" id="1919"/>
    <lineage>
        <taxon>Bacteria</taxon>
        <taxon>Bacillati</taxon>
        <taxon>Actinomycetota</taxon>
        <taxon>Actinomycetes</taxon>
        <taxon>Kitasatosporales</taxon>
        <taxon>Streptomycetaceae</taxon>
        <taxon>Streptomyces</taxon>
    </lineage>
</organism>
<dbReference type="Proteomes" id="UP000509345">
    <property type="component" value="Plasmid unnamed1"/>
</dbReference>
<dbReference type="InterPro" id="IPR029063">
    <property type="entry name" value="SAM-dependent_MTases_sf"/>
</dbReference>
<name>A0A7H8MZW2_STRMI</name>
<evidence type="ECO:0000256" key="10">
    <source>
        <dbReference type="ARBA" id="ARBA00031323"/>
    </source>
</evidence>
<protein>
    <recommendedName>
        <fullName evidence="4">Protein-L-isoaspartate O-methyltransferase</fullName>
        <ecNumber evidence="3">2.1.1.77</ecNumber>
    </recommendedName>
    <alternativeName>
        <fullName evidence="11">L-isoaspartyl protein carboxyl methyltransferase</fullName>
    </alternativeName>
    <alternativeName>
        <fullName evidence="9">Protein L-isoaspartyl methyltransferase</fullName>
    </alternativeName>
    <alternativeName>
        <fullName evidence="10">Protein-beta-aspartate methyltransferase</fullName>
    </alternativeName>
</protein>
<keyword evidence="6 13" id="KW-0489">Methyltransferase</keyword>
<evidence type="ECO:0000256" key="8">
    <source>
        <dbReference type="ARBA" id="ARBA00022691"/>
    </source>
</evidence>
<dbReference type="PANTHER" id="PTHR11579">
    <property type="entry name" value="PROTEIN-L-ISOASPARTATE O-METHYLTRANSFERASE"/>
    <property type="match status" value="1"/>
</dbReference>
<dbReference type="Pfam" id="PF01135">
    <property type="entry name" value="PCMT"/>
    <property type="match status" value="1"/>
</dbReference>
<dbReference type="SUPFAM" id="SSF53335">
    <property type="entry name" value="S-adenosyl-L-methionine-dependent methyltransferases"/>
    <property type="match status" value="1"/>
</dbReference>
<comment type="subcellular location">
    <subcellularLocation>
        <location evidence="1">Cytoplasm</location>
    </subcellularLocation>
</comment>
<evidence type="ECO:0000256" key="2">
    <source>
        <dbReference type="ARBA" id="ARBA00005369"/>
    </source>
</evidence>
<accession>A0A7H8MZW2</accession>
<dbReference type="GO" id="GO:0004719">
    <property type="term" value="F:protein-L-isoaspartate (D-aspartate) O-methyltransferase activity"/>
    <property type="evidence" value="ECO:0007669"/>
    <property type="project" value="UniProtKB-EC"/>
</dbReference>
<evidence type="ECO:0000313" key="13">
    <source>
        <dbReference type="EMBL" id="QKW47740.1"/>
    </source>
</evidence>
<dbReference type="InterPro" id="IPR000682">
    <property type="entry name" value="PCMT"/>
</dbReference>
<evidence type="ECO:0000256" key="12">
    <source>
        <dbReference type="SAM" id="MobiDB-lite"/>
    </source>
</evidence>
<evidence type="ECO:0000256" key="5">
    <source>
        <dbReference type="ARBA" id="ARBA00022490"/>
    </source>
</evidence>
<dbReference type="EC" id="2.1.1.77" evidence="3"/>
<feature type="region of interest" description="Disordered" evidence="12">
    <location>
        <begin position="380"/>
        <end position="403"/>
    </location>
</feature>
<evidence type="ECO:0000256" key="4">
    <source>
        <dbReference type="ARBA" id="ARBA00013346"/>
    </source>
</evidence>
<evidence type="ECO:0000256" key="3">
    <source>
        <dbReference type="ARBA" id="ARBA00011890"/>
    </source>
</evidence>
<feature type="compositionally biased region" description="Low complexity" evidence="12">
    <location>
        <begin position="380"/>
        <end position="389"/>
    </location>
</feature>
<dbReference type="CDD" id="cd02440">
    <property type="entry name" value="AdoMet_MTases"/>
    <property type="match status" value="1"/>
</dbReference>
<keyword evidence="5" id="KW-0963">Cytoplasm</keyword>
<keyword evidence="8" id="KW-0949">S-adenosyl-L-methionine</keyword>
<dbReference type="PANTHER" id="PTHR11579:SF0">
    <property type="entry name" value="PROTEIN-L-ISOASPARTATE(D-ASPARTATE) O-METHYLTRANSFERASE"/>
    <property type="match status" value="1"/>
</dbReference>
<evidence type="ECO:0000256" key="9">
    <source>
        <dbReference type="ARBA" id="ARBA00030757"/>
    </source>
</evidence>
<keyword evidence="13" id="KW-0614">Plasmid</keyword>
<keyword evidence="7 13" id="KW-0808">Transferase</keyword>
<evidence type="ECO:0000313" key="14">
    <source>
        <dbReference type="Proteomes" id="UP000509345"/>
    </source>
</evidence>
<reference evidence="13 14" key="1">
    <citation type="submission" date="2020-06" db="EMBL/GenBank/DDBJ databases">
        <title>Genome mining for natural products.</title>
        <authorList>
            <person name="Zhang B."/>
            <person name="Shi J."/>
            <person name="Ge H."/>
        </authorList>
    </citation>
    <scope>NUCLEOTIDE SEQUENCE [LARGE SCALE GENOMIC DNA]</scope>
    <source>
        <strain evidence="13 14">NA06532</strain>
        <plasmid evidence="13 14">unnamed1</plasmid>
    </source>
</reference>
<gene>
    <name evidence="13" type="ORF">HUT09_34725</name>
</gene>
<dbReference type="GO" id="GO:0032259">
    <property type="term" value="P:methylation"/>
    <property type="evidence" value="ECO:0007669"/>
    <property type="project" value="UniProtKB-KW"/>
</dbReference>
<dbReference type="AlphaFoldDB" id="A0A7H8MZW2"/>
<proteinExistence type="inferred from homology"/>
<evidence type="ECO:0000256" key="1">
    <source>
        <dbReference type="ARBA" id="ARBA00004496"/>
    </source>
</evidence>